<gene>
    <name evidence="5" type="ORF">B5G02_02410</name>
</gene>
<dbReference type="Pfam" id="PF02255">
    <property type="entry name" value="PTS_IIA"/>
    <property type="match status" value="1"/>
</dbReference>
<accession>A0A1Y3XV45</accession>
<evidence type="ECO:0000313" key="6">
    <source>
        <dbReference type="Proteomes" id="UP000195781"/>
    </source>
</evidence>
<sequence>MADQAGSVEELANPPYEAVSFQIISFAGTAKSCYLEAIECAKRGEDPNELIEQGDEAFRAASEAHHQALQMEAQGTLGCGLLLIHAETILISAETIKGLLPTIVELAER</sequence>
<dbReference type="SUPFAM" id="SSF46973">
    <property type="entry name" value="Enzyme IIa from lactose specific PTS, IIa-lac"/>
    <property type="match status" value="1"/>
</dbReference>
<dbReference type="Gene3D" id="1.20.58.80">
    <property type="entry name" value="Phosphotransferase system, lactose/cellobiose-type IIA subunit"/>
    <property type="match status" value="1"/>
</dbReference>
<protein>
    <recommendedName>
        <fullName evidence="7">PTS lactose/cellobiose transporter subunit IIA</fullName>
    </recommendedName>
</protein>
<dbReference type="EMBL" id="NFIE01000004">
    <property type="protein sequence ID" value="OUN89352.1"/>
    <property type="molecule type" value="Genomic_DNA"/>
</dbReference>
<comment type="caution">
    <text evidence="5">The sequence shown here is derived from an EMBL/GenBank/DDBJ whole genome shotgun (WGS) entry which is preliminary data.</text>
</comment>
<keyword evidence="6" id="KW-1185">Reference proteome</keyword>
<name>A0A1Y3XV45_9ACTN</name>
<evidence type="ECO:0000256" key="3">
    <source>
        <dbReference type="ARBA" id="ARBA00022679"/>
    </source>
</evidence>
<dbReference type="GO" id="GO:0016740">
    <property type="term" value="F:transferase activity"/>
    <property type="evidence" value="ECO:0007669"/>
    <property type="project" value="UniProtKB-KW"/>
</dbReference>
<evidence type="ECO:0008006" key="7">
    <source>
        <dbReference type="Google" id="ProtNLM"/>
    </source>
</evidence>
<dbReference type="RefSeq" id="WP_094335035.1">
    <property type="nucleotide sequence ID" value="NZ_NFIE01000004.1"/>
</dbReference>
<dbReference type="GO" id="GO:0009401">
    <property type="term" value="P:phosphoenolpyruvate-dependent sugar phosphotransferase system"/>
    <property type="evidence" value="ECO:0007669"/>
    <property type="project" value="UniProtKB-KW"/>
</dbReference>
<dbReference type="Proteomes" id="UP000195781">
    <property type="component" value="Unassembled WGS sequence"/>
</dbReference>
<keyword evidence="4" id="KW-0598">Phosphotransferase system</keyword>
<evidence type="ECO:0000313" key="5">
    <source>
        <dbReference type="EMBL" id="OUN89352.1"/>
    </source>
</evidence>
<evidence type="ECO:0000256" key="2">
    <source>
        <dbReference type="ARBA" id="ARBA00022597"/>
    </source>
</evidence>
<keyword evidence="2" id="KW-0762">Sugar transport</keyword>
<evidence type="ECO:0000256" key="1">
    <source>
        <dbReference type="ARBA" id="ARBA00022448"/>
    </source>
</evidence>
<evidence type="ECO:0000256" key="4">
    <source>
        <dbReference type="ARBA" id="ARBA00022683"/>
    </source>
</evidence>
<dbReference type="InterPro" id="IPR003188">
    <property type="entry name" value="PTS_IIA_lac/cel"/>
</dbReference>
<dbReference type="InterPro" id="IPR036542">
    <property type="entry name" value="PTS_IIA_lac/cel_sf"/>
</dbReference>
<proteinExistence type="predicted"/>
<organism evidence="5 6">
    <name type="scientific">[Collinsella] massiliensis</name>
    <dbReference type="NCBI Taxonomy" id="1232426"/>
    <lineage>
        <taxon>Bacteria</taxon>
        <taxon>Bacillati</taxon>
        <taxon>Actinomycetota</taxon>
        <taxon>Coriobacteriia</taxon>
        <taxon>Coriobacteriales</taxon>
        <taxon>Coriobacteriaceae</taxon>
        <taxon>Enorma</taxon>
    </lineage>
</organism>
<reference evidence="6" key="1">
    <citation type="submission" date="2017-04" db="EMBL/GenBank/DDBJ databases">
        <title>Function of individual gut microbiota members based on whole genome sequencing of pure cultures obtained from chicken caecum.</title>
        <authorList>
            <person name="Medvecky M."/>
            <person name="Cejkova D."/>
            <person name="Polansky O."/>
            <person name="Karasova D."/>
            <person name="Kubasova T."/>
            <person name="Cizek A."/>
            <person name="Rychlik I."/>
        </authorList>
    </citation>
    <scope>NUCLEOTIDE SEQUENCE [LARGE SCALE GENOMIC DNA]</scope>
    <source>
        <strain evidence="6">An5</strain>
    </source>
</reference>
<dbReference type="PANTHER" id="PTHR34382:SF7">
    <property type="entry name" value="PTS SYSTEM N,N'-DIACETYLCHITOBIOSE-SPECIFIC EIIA COMPONENT"/>
    <property type="match status" value="1"/>
</dbReference>
<keyword evidence="3" id="KW-0808">Transferase</keyword>
<keyword evidence="1" id="KW-0813">Transport</keyword>
<dbReference type="OrthoDB" id="350602at2"/>
<dbReference type="PANTHER" id="PTHR34382">
    <property type="entry name" value="PTS SYSTEM N,N'-DIACETYLCHITOBIOSE-SPECIFIC EIIA COMPONENT"/>
    <property type="match status" value="1"/>
</dbReference>
<dbReference type="AlphaFoldDB" id="A0A1Y3XV45"/>